<dbReference type="SUPFAM" id="SSF50104">
    <property type="entry name" value="Translation proteins SH3-like domain"/>
    <property type="match status" value="1"/>
</dbReference>
<dbReference type="GO" id="GO:0031564">
    <property type="term" value="P:transcription antitermination"/>
    <property type="evidence" value="ECO:0007669"/>
    <property type="project" value="UniProtKB-KW"/>
</dbReference>
<evidence type="ECO:0000256" key="2">
    <source>
        <dbReference type="ARBA" id="ARBA00023015"/>
    </source>
</evidence>
<dbReference type="Gene3D" id="2.30.30.30">
    <property type="match status" value="1"/>
</dbReference>
<dbReference type="InterPro" id="IPR036735">
    <property type="entry name" value="NGN_dom_sf"/>
</dbReference>
<accession>A0A7J7DWX3</accession>
<evidence type="ECO:0000313" key="6">
    <source>
        <dbReference type="EMBL" id="KAF5750878.1"/>
    </source>
</evidence>
<protein>
    <recommendedName>
        <fullName evidence="5">NusG-like N-terminal domain-containing protein</fullName>
    </recommendedName>
</protein>
<evidence type="ECO:0000256" key="4">
    <source>
        <dbReference type="SAM" id="MobiDB-lite"/>
    </source>
</evidence>
<dbReference type="InterPro" id="IPR043425">
    <property type="entry name" value="NusG-like"/>
</dbReference>
<keyword evidence="2" id="KW-0805">Transcription regulation</keyword>
<dbReference type="InParanoid" id="A0A7J7DWX3"/>
<evidence type="ECO:0000256" key="1">
    <source>
        <dbReference type="ARBA" id="ARBA00022814"/>
    </source>
</evidence>
<dbReference type="Pfam" id="PF02357">
    <property type="entry name" value="NusG"/>
    <property type="match status" value="1"/>
</dbReference>
<dbReference type="InterPro" id="IPR014722">
    <property type="entry name" value="Rib_uL2_dom2"/>
</dbReference>
<dbReference type="SUPFAM" id="SSF82679">
    <property type="entry name" value="N-utilization substance G protein NusG, N-terminal domain"/>
    <property type="match status" value="1"/>
</dbReference>
<keyword evidence="3" id="KW-0804">Transcription</keyword>
<evidence type="ECO:0000259" key="5">
    <source>
        <dbReference type="SMART" id="SM00738"/>
    </source>
</evidence>
<dbReference type="PANTHER" id="PTHR30265:SF4">
    <property type="entry name" value="KOW MOTIF FAMILY PROTEIN, EXPRESSED"/>
    <property type="match status" value="1"/>
</dbReference>
<gene>
    <name evidence="6" type="ORF">HS088_TW03G01218</name>
</gene>
<feature type="region of interest" description="Disordered" evidence="4">
    <location>
        <begin position="354"/>
        <end position="396"/>
    </location>
</feature>
<dbReference type="Gene3D" id="3.30.70.940">
    <property type="entry name" value="NusG, N-terminal domain"/>
    <property type="match status" value="1"/>
</dbReference>
<dbReference type="AlphaFoldDB" id="A0A7J7DWX3"/>
<comment type="caution">
    <text evidence="6">The sequence shown here is derived from an EMBL/GenBank/DDBJ whole genome shotgun (WGS) entry which is preliminary data.</text>
</comment>
<sequence>MCLSNRRFGYERSCFGSEDGACFVEVVVGEISVDEEGDLDRSNLSFAQTLRFSRSGLLPHRFNQRLKRKWRRKKRKETPLVFQVVISYLRCEIISIPQTRTKMKQSLLQWSPCQQPHYLCSAPSSSPLLSLLIPPTKLTRFPLILANLDSTISTTTGDTQRQLSARERRQLRNEIREQKAKYNWREEVEERLMKKPKKEYVPKSVELNLDNLAHLGPQWWIIRVSRVKGHETADLVARLLARNYPEMEFKVYAPAIQEKRKLKNGSYSVKQKPIFPGCVFLRCVLNREIHYFIRECDGVGGFVGFKVGNNKRQISKPKPVSVEDMSAIFRESMEAKERYEQAFLQEQQREERLKSEKLDINGAQKSTVDSKPKQQSGVSSDPPADSPSPRKKRNSLVVGSTVRVVSGIFAEFVGTLKKQNRKTKKATVALTLFGKESLVDLDLSQIVAEAT</sequence>
<dbReference type="Proteomes" id="UP000593562">
    <property type="component" value="Unassembled WGS sequence"/>
</dbReference>
<feature type="compositionally biased region" description="Polar residues" evidence="4">
    <location>
        <begin position="363"/>
        <end position="378"/>
    </location>
</feature>
<keyword evidence="1" id="KW-0889">Transcription antitermination</keyword>
<dbReference type="InterPro" id="IPR008991">
    <property type="entry name" value="Translation_prot_SH3-like_sf"/>
</dbReference>
<organism evidence="6 7">
    <name type="scientific">Tripterygium wilfordii</name>
    <name type="common">Thunder God vine</name>
    <dbReference type="NCBI Taxonomy" id="458696"/>
    <lineage>
        <taxon>Eukaryota</taxon>
        <taxon>Viridiplantae</taxon>
        <taxon>Streptophyta</taxon>
        <taxon>Embryophyta</taxon>
        <taxon>Tracheophyta</taxon>
        <taxon>Spermatophyta</taxon>
        <taxon>Magnoliopsida</taxon>
        <taxon>eudicotyledons</taxon>
        <taxon>Gunneridae</taxon>
        <taxon>Pentapetalae</taxon>
        <taxon>rosids</taxon>
        <taxon>fabids</taxon>
        <taxon>Celastrales</taxon>
        <taxon>Celastraceae</taxon>
        <taxon>Tripterygium</taxon>
    </lineage>
</organism>
<dbReference type="InterPro" id="IPR006645">
    <property type="entry name" value="NGN-like_dom"/>
</dbReference>
<name>A0A7J7DWX3_TRIWF</name>
<dbReference type="SMART" id="SM00738">
    <property type="entry name" value="NGN"/>
    <property type="match status" value="1"/>
</dbReference>
<keyword evidence="7" id="KW-1185">Reference proteome</keyword>
<dbReference type="PANTHER" id="PTHR30265">
    <property type="entry name" value="RHO-INTERACTING TRANSCRIPTION TERMINATION FACTOR NUSG"/>
    <property type="match status" value="1"/>
</dbReference>
<reference evidence="6 7" key="1">
    <citation type="journal article" date="2020" name="Nat. Commun.">
        <title>Genome of Tripterygium wilfordii and identification of cytochrome P450 involved in triptolide biosynthesis.</title>
        <authorList>
            <person name="Tu L."/>
            <person name="Su P."/>
            <person name="Zhang Z."/>
            <person name="Gao L."/>
            <person name="Wang J."/>
            <person name="Hu T."/>
            <person name="Zhou J."/>
            <person name="Zhang Y."/>
            <person name="Zhao Y."/>
            <person name="Liu Y."/>
            <person name="Song Y."/>
            <person name="Tong Y."/>
            <person name="Lu Y."/>
            <person name="Yang J."/>
            <person name="Xu C."/>
            <person name="Jia M."/>
            <person name="Peters R.J."/>
            <person name="Huang L."/>
            <person name="Gao W."/>
        </authorList>
    </citation>
    <scope>NUCLEOTIDE SEQUENCE [LARGE SCALE GENOMIC DNA]</scope>
    <source>
        <strain evidence="7">cv. XIE 37</strain>
        <tissue evidence="6">Leaf</tissue>
    </source>
</reference>
<dbReference type="CDD" id="cd09890">
    <property type="entry name" value="NGN_plant"/>
    <property type="match status" value="1"/>
</dbReference>
<dbReference type="GO" id="GO:0006354">
    <property type="term" value="P:DNA-templated transcription elongation"/>
    <property type="evidence" value="ECO:0007669"/>
    <property type="project" value="InterPro"/>
</dbReference>
<evidence type="ECO:0000256" key="3">
    <source>
        <dbReference type="ARBA" id="ARBA00023163"/>
    </source>
</evidence>
<dbReference type="FunCoup" id="A0A7J7DWX3">
    <property type="interactions" value="916"/>
</dbReference>
<dbReference type="EMBL" id="JAAARO010000003">
    <property type="protein sequence ID" value="KAF5750878.1"/>
    <property type="molecule type" value="Genomic_DNA"/>
</dbReference>
<evidence type="ECO:0000313" key="7">
    <source>
        <dbReference type="Proteomes" id="UP000593562"/>
    </source>
</evidence>
<dbReference type="CDD" id="cd06091">
    <property type="entry name" value="KOW_NusG"/>
    <property type="match status" value="1"/>
</dbReference>
<proteinExistence type="predicted"/>
<feature type="domain" description="NusG-like N-terminal" evidence="5">
    <location>
        <begin position="216"/>
        <end position="332"/>
    </location>
</feature>